<organism evidence="2 3">
    <name type="scientific">Jeotgalibacillus campisalis</name>
    <dbReference type="NCBI Taxonomy" id="220754"/>
    <lineage>
        <taxon>Bacteria</taxon>
        <taxon>Bacillati</taxon>
        <taxon>Bacillota</taxon>
        <taxon>Bacilli</taxon>
        <taxon>Bacillales</taxon>
        <taxon>Caryophanaceae</taxon>
        <taxon>Jeotgalibacillus</taxon>
    </lineage>
</organism>
<keyword evidence="1" id="KW-0812">Transmembrane</keyword>
<gene>
    <name evidence="2" type="ORF">KR50_36380</name>
</gene>
<dbReference type="Proteomes" id="UP000031972">
    <property type="component" value="Unassembled WGS sequence"/>
</dbReference>
<feature type="transmembrane region" description="Helical" evidence="1">
    <location>
        <begin position="158"/>
        <end position="178"/>
    </location>
</feature>
<feature type="transmembrane region" description="Helical" evidence="1">
    <location>
        <begin position="46"/>
        <end position="66"/>
    </location>
</feature>
<dbReference type="AlphaFoldDB" id="A0A0C2QYV6"/>
<comment type="caution">
    <text evidence="2">The sequence shown here is derived from an EMBL/GenBank/DDBJ whole genome shotgun (WGS) entry which is preliminary data.</text>
</comment>
<feature type="transmembrane region" description="Helical" evidence="1">
    <location>
        <begin position="104"/>
        <end position="123"/>
    </location>
</feature>
<evidence type="ECO:0000313" key="2">
    <source>
        <dbReference type="EMBL" id="KIL43235.1"/>
    </source>
</evidence>
<keyword evidence="1" id="KW-1133">Transmembrane helix</keyword>
<dbReference type="EMBL" id="JXRR01000022">
    <property type="protein sequence ID" value="KIL43235.1"/>
    <property type="molecule type" value="Genomic_DNA"/>
</dbReference>
<proteinExistence type="predicted"/>
<sequence length="182" mass="20061">MEDLLKELARTNLSGAPFLFAYGITWIICGVVWVKSRASVAAIATLFQGMVALPVALFIMYLMGAFANRPDTGELDSLVIIIAMSQLLSLPLLIVMFRKQHYSLIPYVFSTVGAVHFVMYTWLYQTISYIVMPVIIVTAISVIYFLHSDKKGLSASGASKVCLVTGITLLLNAVYLSFTHLN</sequence>
<dbReference type="OrthoDB" id="3242785at2"/>
<name>A0A0C2QYV6_9BACL</name>
<evidence type="ECO:0000313" key="3">
    <source>
        <dbReference type="Proteomes" id="UP000031972"/>
    </source>
</evidence>
<protein>
    <submittedName>
        <fullName evidence="2">Uncharacterized protein</fullName>
    </submittedName>
</protein>
<accession>A0A0C2QYV6</accession>
<dbReference type="RefSeq" id="WP_041061615.1">
    <property type="nucleotide sequence ID" value="NZ_JXRR01000022.1"/>
</dbReference>
<reference evidence="2 3" key="1">
    <citation type="submission" date="2015-01" db="EMBL/GenBank/DDBJ databases">
        <title>Jeotgalibacillus campisalis genome sequencing.</title>
        <authorList>
            <person name="Goh K.M."/>
            <person name="Chan K.-G."/>
            <person name="Yaakop A.S."/>
            <person name="Ee R."/>
            <person name="Gan H.M."/>
            <person name="Chan C.S."/>
        </authorList>
    </citation>
    <scope>NUCLEOTIDE SEQUENCE [LARGE SCALE GENOMIC DNA]</scope>
    <source>
        <strain evidence="2 3">SF-57</strain>
    </source>
</reference>
<feature type="transmembrane region" description="Helical" evidence="1">
    <location>
        <begin position="129"/>
        <end position="146"/>
    </location>
</feature>
<evidence type="ECO:0000256" key="1">
    <source>
        <dbReference type="SAM" id="Phobius"/>
    </source>
</evidence>
<dbReference type="InterPro" id="IPR053824">
    <property type="entry name" value="DUF7010"/>
</dbReference>
<dbReference type="PATRIC" id="fig|220754.4.peg.3648"/>
<feature type="transmembrane region" description="Helical" evidence="1">
    <location>
        <begin position="15"/>
        <end position="34"/>
    </location>
</feature>
<feature type="transmembrane region" description="Helical" evidence="1">
    <location>
        <begin position="78"/>
        <end position="97"/>
    </location>
</feature>
<keyword evidence="3" id="KW-1185">Reference proteome</keyword>
<dbReference type="Pfam" id="PF22765">
    <property type="entry name" value="DUF7010"/>
    <property type="match status" value="1"/>
</dbReference>
<keyword evidence="1" id="KW-0472">Membrane</keyword>